<dbReference type="GO" id="GO:0004135">
    <property type="term" value="F:amylo-alpha-1,6-glucosidase activity"/>
    <property type="evidence" value="ECO:0007669"/>
    <property type="project" value="UniProtKB-EC"/>
</dbReference>
<dbReference type="GO" id="GO:0005978">
    <property type="term" value="P:glycogen biosynthetic process"/>
    <property type="evidence" value="ECO:0007669"/>
    <property type="project" value="UniProtKB-KW"/>
</dbReference>
<organism evidence="22 23">
    <name type="scientific">Hydnum rufescens UP504</name>
    <dbReference type="NCBI Taxonomy" id="1448309"/>
    <lineage>
        <taxon>Eukaryota</taxon>
        <taxon>Fungi</taxon>
        <taxon>Dikarya</taxon>
        <taxon>Basidiomycota</taxon>
        <taxon>Agaricomycotina</taxon>
        <taxon>Agaricomycetes</taxon>
        <taxon>Cantharellales</taxon>
        <taxon>Hydnaceae</taxon>
        <taxon>Hydnum</taxon>
    </lineage>
</organism>
<dbReference type="FunFam" id="1.50.10.10:FF:000039">
    <property type="entry name" value="Glycogen debranching enzyme Gdb1, putative"/>
    <property type="match status" value="1"/>
</dbReference>
<feature type="domain" description="Glycogen debranching enzyme C-terminal" evidence="18">
    <location>
        <begin position="1088"/>
        <end position="1550"/>
    </location>
</feature>
<evidence type="ECO:0000256" key="6">
    <source>
        <dbReference type="ARBA" id="ARBA00012778"/>
    </source>
</evidence>
<dbReference type="GO" id="GO:0005737">
    <property type="term" value="C:cytoplasm"/>
    <property type="evidence" value="ECO:0007669"/>
    <property type="project" value="UniProtKB-SubCell"/>
</dbReference>
<comment type="catalytic activity">
    <reaction evidence="2">
        <text>Hydrolysis of (1-&gt;6)-alpha-D-glucosidic branch linkages in glycogen phosphorylase limit dextrin.</text>
        <dbReference type="EC" id="3.2.1.33"/>
    </reaction>
</comment>
<evidence type="ECO:0000256" key="15">
    <source>
        <dbReference type="ARBA" id="ARBA00025780"/>
    </source>
</evidence>
<evidence type="ECO:0000256" key="9">
    <source>
        <dbReference type="ARBA" id="ARBA00022676"/>
    </source>
</evidence>
<evidence type="ECO:0000256" key="13">
    <source>
        <dbReference type="ARBA" id="ARBA00023268"/>
    </source>
</evidence>
<keyword evidence="10" id="KW-0808">Transferase</keyword>
<dbReference type="InterPro" id="IPR029436">
    <property type="entry name" value="AGL_euk_N"/>
</dbReference>
<keyword evidence="9" id="KW-0328">Glycosyltransferase</keyword>
<reference evidence="22" key="1">
    <citation type="journal article" date="2020" name="Nat. Commun.">
        <title>Large-scale genome sequencing of mycorrhizal fungi provides insights into the early evolution of symbiotic traits.</title>
        <authorList>
            <person name="Miyauchi S."/>
            <person name="Kiss E."/>
            <person name="Kuo A."/>
            <person name="Drula E."/>
            <person name="Kohler A."/>
            <person name="Sanchez-Garcia M."/>
            <person name="Morin E."/>
            <person name="Andreopoulos B."/>
            <person name="Barry K.W."/>
            <person name="Bonito G."/>
            <person name="Buee M."/>
            <person name="Carver A."/>
            <person name="Chen C."/>
            <person name="Cichocki N."/>
            <person name="Clum A."/>
            <person name="Culley D."/>
            <person name="Crous P.W."/>
            <person name="Fauchery L."/>
            <person name="Girlanda M."/>
            <person name="Hayes R.D."/>
            <person name="Keri Z."/>
            <person name="LaButti K."/>
            <person name="Lipzen A."/>
            <person name="Lombard V."/>
            <person name="Magnuson J."/>
            <person name="Maillard F."/>
            <person name="Murat C."/>
            <person name="Nolan M."/>
            <person name="Ohm R.A."/>
            <person name="Pangilinan J."/>
            <person name="Pereira M.F."/>
            <person name="Perotto S."/>
            <person name="Peter M."/>
            <person name="Pfister S."/>
            <person name="Riley R."/>
            <person name="Sitrit Y."/>
            <person name="Stielow J.B."/>
            <person name="Szollosi G."/>
            <person name="Zifcakova L."/>
            <person name="Stursova M."/>
            <person name="Spatafora J.W."/>
            <person name="Tedersoo L."/>
            <person name="Vaario L.M."/>
            <person name="Yamada A."/>
            <person name="Yan M."/>
            <person name="Wang P."/>
            <person name="Xu J."/>
            <person name="Bruns T."/>
            <person name="Baldrian P."/>
            <person name="Vilgalys R."/>
            <person name="Dunand C."/>
            <person name="Henrissat B."/>
            <person name="Grigoriev I.V."/>
            <person name="Hibbett D."/>
            <person name="Nagy L.G."/>
            <person name="Martin F.M."/>
        </authorList>
    </citation>
    <scope>NUCLEOTIDE SEQUENCE</scope>
    <source>
        <strain evidence="22">UP504</strain>
    </source>
</reference>
<dbReference type="InterPro" id="IPR012341">
    <property type="entry name" value="6hp_glycosidase-like_sf"/>
</dbReference>
<evidence type="ECO:0000256" key="12">
    <source>
        <dbReference type="ARBA" id="ARBA00023056"/>
    </source>
</evidence>
<dbReference type="GO" id="GO:0004134">
    <property type="term" value="F:4-alpha-glucanotransferase activity"/>
    <property type="evidence" value="ECO:0007669"/>
    <property type="project" value="UniProtKB-EC"/>
</dbReference>
<keyword evidence="12" id="KW-0320">Glycogen biosynthesis</keyword>
<comment type="subcellular location">
    <subcellularLocation>
        <location evidence="4">Cytoplasm</location>
    </subcellularLocation>
</comment>
<dbReference type="OrthoDB" id="10248904at2759"/>
<keyword evidence="23" id="KW-1185">Reference proteome</keyword>
<dbReference type="GO" id="GO:0005980">
    <property type="term" value="P:glycogen catabolic process"/>
    <property type="evidence" value="ECO:0007669"/>
    <property type="project" value="InterPro"/>
</dbReference>
<evidence type="ECO:0000313" key="23">
    <source>
        <dbReference type="Proteomes" id="UP000886523"/>
    </source>
</evidence>
<evidence type="ECO:0000259" key="18">
    <source>
        <dbReference type="Pfam" id="PF06202"/>
    </source>
</evidence>
<dbReference type="EC" id="2.4.1.25" evidence="5"/>
<keyword evidence="11 22" id="KW-0378">Hydrolase</keyword>
<feature type="region of interest" description="Disordered" evidence="17">
    <location>
        <begin position="1440"/>
        <end position="1463"/>
    </location>
</feature>
<dbReference type="Pfam" id="PF14702">
    <property type="entry name" value="hGDE_central"/>
    <property type="match status" value="1"/>
</dbReference>
<evidence type="ECO:0000256" key="11">
    <source>
        <dbReference type="ARBA" id="ARBA00022801"/>
    </source>
</evidence>
<name>A0A9P6B821_9AGAM</name>
<evidence type="ECO:0000256" key="5">
    <source>
        <dbReference type="ARBA" id="ARBA00012560"/>
    </source>
</evidence>
<dbReference type="Proteomes" id="UP000886523">
    <property type="component" value="Unassembled WGS sequence"/>
</dbReference>
<evidence type="ECO:0000256" key="2">
    <source>
        <dbReference type="ARBA" id="ARBA00000927"/>
    </source>
</evidence>
<comment type="catalytic activity">
    <reaction evidence="1">
        <text>Transfers a segment of a (1-&gt;4)-alpha-D-glucan to a new position in an acceptor, which may be glucose or a (1-&gt;4)-alpha-D-glucan.</text>
        <dbReference type="EC" id="2.4.1.25"/>
    </reaction>
</comment>
<dbReference type="Gene3D" id="1.50.10.10">
    <property type="match status" value="1"/>
</dbReference>
<dbReference type="EC" id="3.2.1.33" evidence="6"/>
<evidence type="ECO:0000256" key="14">
    <source>
        <dbReference type="ARBA" id="ARBA00023295"/>
    </source>
</evidence>
<feature type="domain" description="Eukaryotic glycogen debranching enzyme N-terminal" evidence="19">
    <location>
        <begin position="47"/>
        <end position="141"/>
    </location>
</feature>
<accession>A0A9P6B821</accession>
<dbReference type="SUPFAM" id="SSF48208">
    <property type="entry name" value="Six-hairpin glycosidases"/>
    <property type="match status" value="1"/>
</dbReference>
<dbReference type="Pfam" id="PF14699">
    <property type="entry name" value="hGDE_N"/>
    <property type="match status" value="1"/>
</dbReference>
<feature type="domain" description="Glycogen debranching enzyme central" evidence="21">
    <location>
        <begin position="762"/>
        <end position="1003"/>
    </location>
</feature>
<proteinExistence type="inferred from homology"/>
<feature type="compositionally biased region" description="Polar residues" evidence="17">
    <location>
        <begin position="1441"/>
        <end position="1453"/>
    </location>
</feature>
<feature type="domain" description="Glycogen debranching enzyme glucanotransferase" evidence="20">
    <location>
        <begin position="170"/>
        <end position="605"/>
    </location>
</feature>
<dbReference type="InterPro" id="IPR032790">
    <property type="entry name" value="GDE_C"/>
</dbReference>
<evidence type="ECO:0000256" key="16">
    <source>
        <dbReference type="ARBA" id="ARBA00031477"/>
    </source>
</evidence>
<evidence type="ECO:0000259" key="21">
    <source>
        <dbReference type="Pfam" id="PF14702"/>
    </source>
</evidence>
<evidence type="ECO:0000256" key="3">
    <source>
        <dbReference type="ARBA" id="ARBA00003530"/>
    </source>
</evidence>
<dbReference type="PANTHER" id="PTHR10569:SF2">
    <property type="entry name" value="GLYCOGEN DEBRANCHING ENZYME"/>
    <property type="match status" value="1"/>
</dbReference>
<evidence type="ECO:0000256" key="10">
    <source>
        <dbReference type="ARBA" id="ARBA00022679"/>
    </source>
</evidence>
<evidence type="ECO:0000256" key="17">
    <source>
        <dbReference type="SAM" id="MobiDB-lite"/>
    </source>
</evidence>
<comment type="similarity">
    <text evidence="15">Belongs to the glycogen debranching enzyme family.</text>
</comment>
<evidence type="ECO:0000313" key="22">
    <source>
        <dbReference type="EMBL" id="KAF9517966.1"/>
    </source>
</evidence>
<dbReference type="InterPro" id="IPR010401">
    <property type="entry name" value="AGL/Gdb1"/>
</dbReference>
<dbReference type="InterPro" id="IPR032792">
    <property type="entry name" value="AGL_glucanoTrfase"/>
</dbReference>
<dbReference type="InterPro" id="IPR008928">
    <property type="entry name" value="6-hairpin_glycosidase_sf"/>
</dbReference>
<evidence type="ECO:0000259" key="20">
    <source>
        <dbReference type="Pfam" id="PF14701"/>
    </source>
</evidence>
<dbReference type="PANTHER" id="PTHR10569">
    <property type="entry name" value="GLYCOGEN DEBRANCHING ENZYME"/>
    <property type="match status" value="1"/>
</dbReference>
<dbReference type="Pfam" id="PF14701">
    <property type="entry name" value="hDGE_amylase"/>
    <property type="match status" value="1"/>
</dbReference>
<dbReference type="Gene3D" id="3.20.20.80">
    <property type="entry name" value="Glycosidases"/>
    <property type="match status" value="2"/>
</dbReference>
<keyword evidence="13" id="KW-0511">Multifunctional enzyme</keyword>
<dbReference type="InterPro" id="IPR032788">
    <property type="entry name" value="AGL_central"/>
</dbReference>
<dbReference type="SUPFAM" id="SSF51445">
    <property type="entry name" value="(Trans)glycosidases"/>
    <property type="match status" value="1"/>
</dbReference>
<protein>
    <recommendedName>
        <fullName evidence="7">Glycogen debranching enzyme</fullName>
        <ecNumber evidence="5">2.4.1.25</ecNumber>
        <ecNumber evidence="6">3.2.1.33</ecNumber>
    </recommendedName>
    <alternativeName>
        <fullName evidence="16">Glycogen debrancher</fullName>
    </alternativeName>
</protein>
<comment type="function">
    <text evidence="3">Multifunctional enzyme acting as 1,4-alpha-D-glucan:1,4-alpha-D-glucan 4-alpha-D-glycosyltransferase and amylo-1,6-glucosidase in glycogen degradation.</text>
</comment>
<dbReference type="CDD" id="cd11327">
    <property type="entry name" value="AmyAc_Glg_debranch_2"/>
    <property type="match status" value="1"/>
</dbReference>
<gene>
    <name evidence="22" type="ORF">BS47DRAFT_1313733</name>
</gene>
<evidence type="ECO:0000256" key="4">
    <source>
        <dbReference type="ARBA" id="ARBA00004496"/>
    </source>
</evidence>
<sequence length="1562" mass="174334">MSNATKLVPAPDAQLRVVYELHLEEDGGPNRDRAYTRLPPPYIPYILRVTIDAGAPAAKNGIFKTNFPLYGGKFDREKIQECRLPADFSKPIKIDLPISRPGAFLYWVEYDSPTPPTLGLPTPVTRVKGREGYFNIDPILRARKRSPILSPSYETLPVNQGGVVSSELVNIPLDGLAILTVVSKWMGPMEEWTPHLTEAMQRGYNMLHYTPLQLRGESKSPYSIADQLAFDDGLFDANWTGTREDGVNKVKAQLKECKDKYGLLSLTDVVLNHTANNSPWLLEHPEAGFSPFNTPHLKPAFELDTAIIEFSASLARSGLPTHVASSADIDTLLSALSSSFATLNLWQYYVLDVQREKSAIKKILRSSAVRPWTNTTVAGKSADELAELIRTSNKIVNIGRLSSRFCVQIDPEYAASLVKAAFTDTADVDVLAEKWGRVVDVLNVPLYQEADDDLRAALSGIRNRLKYTRLDAHGPKLGEITAELPLVESYFTRLPSNAQTATYDPLALALANNGWIWNADPLQNFALLPSKSYLRREVIVWQDCVKLRYGDSRSDNPWLWDYMTTYVQSLAGVFDGFRIDNCHSTPLHVGVSLLDAARVVNPNLYVCAELFTGREEMDLHFVSRLGINSLIREAMNGWDPKEFSRLLYRHGLGKPIGSMDGATLTRTEELPSPTDEGSTQRCIITPLQGSVPHALMYDVTHDNESPLDKRSAEDALSTGALVTFGYSAIGSNKGFDDIYPKLLDLVGDDRRYEVSIGEQHNGISSVKRVLNHLHTEMALEGYSEGHVHQENDYIMIHRVQPATQKGFLLVAHTAFQKGSKDRGWVNPIQLRRTKAKYIMGASINISSYELVPDAKTIRGLPTTLIDVPEVIALEKLDADGPYSEIIVPDTFPPGSIMLFTTHMEGLEPSLDSMCASGADEAFKNLDLVDLNVLIHRADGEERDATDGKIGVYDIPGSGPLVYCGLEGWMTPLRHITKYNDLGHPLCAHLRQGTWALDYVHFRLTEQVDAFPNLGKSAAWFAERFDLIKATVPSFLRPKYFAIVIVAAYKAARRAVVDQSSEFISSGHDFTQSLALCSVQMDGMVKSASLDPSKSVPCLAAGLPHFTAGWARCWGRDVFISLRGLFLATGNFGAAREHILAFSSTLKHGLIPNLLDSVRSPRYNSRDSPWFMLQNIQDYAHFAPEGLTILSESVKRRFPKDDTFVPWNDPRAYAYSSTIAEIIQEVLQRHADGISFREYNAGPNLDMQMRDEGFNIDIHVDWNTGIIYGGNEHNCGTWQDKMGESEKAGTKGIPGTPRDGAPVEIIGLLKSTLRWLNDLSREGKFPFKGVETEIDGKRRLVTYGEWQDLLQASFEKHFYVPLDPADDPKYVIDPKIVNRRGIYKDVLGSGPGREWSDYQFRSNFPIAMTVAPELFEPEHALGALRLADRILRSPLGMKTLDPSDSQYRGNYDNSNDSDDPAIAKGRNYHQGPEWGWPLGFFLRAYLHFDIKAGRGKEDPQETLHYLHTLLLPARRHVATDPWAGLPELTNINGAFCYDSCRTQAWSSSTLLDFLQDVYTLSHK</sequence>
<keyword evidence="14" id="KW-0326">Glycosidase</keyword>
<keyword evidence="8" id="KW-0963">Cytoplasm</keyword>
<evidence type="ECO:0000256" key="8">
    <source>
        <dbReference type="ARBA" id="ARBA00022490"/>
    </source>
</evidence>
<dbReference type="EMBL" id="MU128928">
    <property type="protein sequence ID" value="KAF9517966.1"/>
    <property type="molecule type" value="Genomic_DNA"/>
</dbReference>
<comment type="caution">
    <text evidence="22">The sequence shown here is derived from an EMBL/GenBank/DDBJ whole genome shotgun (WGS) entry which is preliminary data.</text>
</comment>
<evidence type="ECO:0000256" key="7">
    <source>
        <dbReference type="ARBA" id="ARBA00020723"/>
    </source>
</evidence>
<dbReference type="Pfam" id="PF06202">
    <property type="entry name" value="GDE_C"/>
    <property type="match status" value="1"/>
</dbReference>
<evidence type="ECO:0000256" key="1">
    <source>
        <dbReference type="ARBA" id="ARBA00000439"/>
    </source>
</evidence>
<dbReference type="InterPro" id="IPR017853">
    <property type="entry name" value="GH"/>
</dbReference>
<evidence type="ECO:0000259" key="19">
    <source>
        <dbReference type="Pfam" id="PF14699"/>
    </source>
</evidence>